<dbReference type="InterPro" id="IPR034415">
    <property type="entry name" value="CsdA_RRM"/>
</dbReference>
<dbReference type="Pfam" id="PF03880">
    <property type="entry name" value="DbpA"/>
    <property type="match status" value="1"/>
</dbReference>
<dbReference type="InterPro" id="IPR044742">
    <property type="entry name" value="DEAD/DEAH_RhlB"/>
</dbReference>
<name>A0ABU4AZ04_9NOCA</name>
<dbReference type="SUPFAM" id="SSF52540">
    <property type="entry name" value="P-loop containing nucleoside triphosphate hydrolases"/>
    <property type="match status" value="1"/>
</dbReference>
<comment type="subcellular location">
    <subcellularLocation>
        <location evidence="8">Cytoplasm</location>
    </subcellularLocation>
</comment>
<dbReference type="RefSeq" id="WP_317548515.1">
    <property type="nucleotide sequence ID" value="NZ_JAWLKE010000004.1"/>
</dbReference>
<comment type="function">
    <text evidence="8">DEAD-box RNA helicase involved in various cellular processes at low temperature, including ribosome biogenesis, mRNA degradation and translation initiation.</text>
</comment>
<dbReference type="CDD" id="cd12499">
    <property type="entry name" value="RRM_EcCsdA_like"/>
    <property type="match status" value="1"/>
</dbReference>
<dbReference type="EC" id="3.6.4.13" evidence="8"/>
<organism evidence="14 15">
    <name type="scientific">Rhodococcus cercidiphylli</name>
    <dbReference type="NCBI Taxonomy" id="489916"/>
    <lineage>
        <taxon>Bacteria</taxon>
        <taxon>Bacillati</taxon>
        <taxon>Actinomycetota</taxon>
        <taxon>Actinomycetes</taxon>
        <taxon>Mycobacteriales</taxon>
        <taxon>Nocardiaceae</taxon>
        <taxon>Rhodococcus</taxon>
    </lineage>
</organism>
<dbReference type="InterPro" id="IPR028618">
    <property type="entry name" value="DEAD_helicase_DeaD"/>
</dbReference>
<protein>
    <recommendedName>
        <fullName evidence="8">ATP-dependent RNA helicase DeaD</fullName>
        <ecNumber evidence="8">3.6.4.13</ecNumber>
    </recommendedName>
    <alternativeName>
        <fullName evidence="8">Cold-shock DEAD box protein A</fullName>
    </alternativeName>
</protein>
<evidence type="ECO:0000256" key="7">
    <source>
        <dbReference type="ARBA" id="ARBA00023016"/>
    </source>
</evidence>
<keyword evidence="7 8" id="KW-0346">Stress response</keyword>
<feature type="short sequence motif" description="Q motif" evidence="9">
    <location>
        <begin position="32"/>
        <end position="60"/>
    </location>
</feature>
<dbReference type="Pfam" id="PF00270">
    <property type="entry name" value="DEAD"/>
    <property type="match status" value="1"/>
</dbReference>
<dbReference type="PROSITE" id="PS51194">
    <property type="entry name" value="HELICASE_CTER"/>
    <property type="match status" value="1"/>
</dbReference>
<feature type="domain" description="Helicase ATP-binding" evidence="11">
    <location>
        <begin position="63"/>
        <end position="234"/>
    </location>
</feature>
<dbReference type="GO" id="GO:0004386">
    <property type="term" value="F:helicase activity"/>
    <property type="evidence" value="ECO:0007669"/>
    <property type="project" value="UniProtKB-KW"/>
</dbReference>
<evidence type="ECO:0000256" key="10">
    <source>
        <dbReference type="SAM" id="MobiDB-lite"/>
    </source>
</evidence>
<dbReference type="PANTHER" id="PTHR47963">
    <property type="entry name" value="DEAD-BOX ATP-DEPENDENT RNA HELICASE 47, MITOCHONDRIAL"/>
    <property type="match status" value="1"/>
</dbReference>
<evidence type="ECO:0000256" key="3">
    <source>
        <dbReference type="ARBA" id="ARBA00022801"/>
    </source>
</evidence>
<feature type="compositionally biased region" description="Polar residues" evidence="10">
    <location>
        <begin position="14"/>
        <end position="23"/>
    </location>
</feature>
<dbReference type="Proteomes" id="UP001185899">
    <property type="component" value="Unassembled WGS sequence"/>
</dbReference>
<feature type="region of interest" description="Disordered" evidence="10">
    <location>
        <begin position="461"/>
        <end position="500"/>
    </location>
</feature>
<dbReference type="PANTHER" id="PTHR47963:SF8">
    <property type="entry name" value="ATP-DEPENDENT RNA HELICASE DEAD"/>
    <property type="match status" value="1"/>
</dbReference>
<dbReference type="InterPro" id="IPR014014">
    <property type="entry name" value="RNA_helicase_DEAD_Q_motif"/>
</dbReference>
<dbReference type="InterPro" id="IPR057325">
    <property type="entry name" value="DeaD_dimer"/>
</dbReference>
<dbReference type="InterPro" id="IPR005580">
    <property type="entry name" value="DbpA/CsdA_RNA-bd_dom"/>
</dbReference>
<evidence type="ECO:0000256" key="8">
    <source>
        <dbReference type="HAMAP-Rule" id="MF_00964"/>
    </source>
</evidence>
<evidence type="ECO:0000256" key="1">
    <source>
        <dbReference type="ARBA" id="ARBA00022490"/>
    </source>
</evidence>
<dbReference type="HAMAP" id="MF_00964">
    <property type="entry name" value="DEAD_helicase_DeaD"/>
    <property type="match status" value="1"/>
</dbReference>
<accession>A0ABU4AZ04</accession>
<dbReference type="Pfam" id="PF00271">
    <property type="entry name" value="Helicase_C"/>
    <property type="match status" value="1"/>
</dbReference>
<keyword evidence="5 8" id="KW-0067">ATP-binding</keyword>
<keyword evidence="1 8" id="KW-0963">Cytoplasm</keyword>
<dbReference type="SMART" id="SM00490">
    <property type="entry name" value="HELICc"/>
    <property type="match status" value="1"/>
</dbReference>
<dbReference type="PROSITE" id="PS51192">
    <property type="entry name" value="HELICASE_ATP_BIND_1"/>
    <property type="match status" value="1"/>
</dbReference>
<dbReference type="Gene3D" id="3.40.50.300">
    <property type="entry name" value="P-loop containing nucleotide triphosphate hydrolases"/>
    <property type="match status" value="2"/>
</dbReference>
<feature type="compositionally biased region" description="Basic and acidic residues" evidence="10">
    <location>
        <begin position="473"/>
        <end position="487"/>
    </location>
</feature>
<dbReference type="InterPro" id="IPR012677">
    <property type="entry name" value="Nucleotide-bd_a/b_plait_sf"/>
</dbReference>
<dbReference type="Gene3D" id="3.30.70.330">
    <property type="match status" value="1"/>
</dbReference>
<dbReference type="EMBL" id="JAWLKE010000004">
    <property type="protein sequence ID" value="MDV6231477.1"/>
    <property type="molecule type" value="Genomic_DNA"/>
</dbReference>
<dbReference type="PROSITE" id="PS51195">
    <property type="entry name" value="Q_MOTIF"/>
    <property type="match status" value="1"/>
</dbReference>
<evidence type="ECO:0000256" key="4">
    <source>
        <dbReference type="ARBA" id="ARBA00022806"/>
    </source>
</evidence>
<gene>
    <name evidence="8" type="primary">deaD</name>
    <name evidence="8" type="synonym">csdA</name>
    <name evidence="14" type="ORF">R3P95_13025</name>
</gene>
<keyword evidence="6 8" id="KW-0694">RNA-binding</keyword>
<dbReference type="PROSITE" id="PS00039">
    <property type="entry name" value="DEAD_ATP_HELICASE"/>
    <property type="match status" value="1"/>
</dbReference>
<proteinExistence type="inferred from homology"/>
<keyword evidence="4 8" id="KW-0347">Helicase</keyword>
<evidence type="ECO:0000256" key="5">
    <source>
        <dbReference type="ARBA" id="ARBA00022840"/>
    </source>
</evidence>
<keyword evidence="3 8" id="KW-0378">Hydrolase</keyword>
<comment type="catalytic activity">
    <reaction evidence="8">
        <text>ATP + H2O = ADP + phosphate + H(+)</text>
        <dbReference type="Rhea" id="RHEA:13065"/>
        <dbReference type="ChEBI" id="CHEBI:15377"/>
        <dbReference type="ChEBI" id="CHEBI:15378"/>
        <dbReference type="ChEBI" id="CHEBI:30616"/>
        <dbReference type="ChEBI" id="CHEBI:43474"/>
        <dbReference type="ChEBI" id="CHEBI:456216"/>
        <dbReference type="EC" id="3.6.4.13"/>
    </reaction>
</comment>
<dbReference type="InterPro" id="IPR011545">
    <property type="entry name" value="DEAD/DEAH_box_helicase_dom"/>
</dbReference>
<reference evidence="14 15" key="1">
    <citation type="submission" date="2023-10" db="EMBL/GenBank/DDBJ databases">
        <title>Development of a sustainable strategy for remediation of hydrocarbon-contaminated territories based on the waste exchange concept.</title>
        <authorList>
            <person name="Krivoruchko A."/>
        </authorList>
    </citation>
    <scope>NUCLEOTIDE SEQUENCE [LARGE SCALE GENOMIC DNA]</scope>
    <source>
        <strain evidence="14 15">IEGM 1322</strain>
    </source>
</reference>
<dbReference type="CDD" id="cd18787">
    <property type="entry name" value="SF2_C_DEAD"/>
    <property type="match status" value="1"/>
</dbReference>
<dbReference type="InterPro" id="IPR050547">
    <property type="entry name" value="DEAD_box_RNA_helicases"/>
</dbReference>
<feature type="region of interest" description="Disordered" evidence="10">
    <location>
        <begin position="1"/>
        <end position="31"/>
    </location>
</feature>
<evidence type="ECO:0000256" key="6">
    <source>
        <dbReference type="ARBA" id="ARBA00022884"/>
    </source>
</evidence>
<evidence type="ECO:0000256" key="2">
    <source>
        <dbReference type="ARBA" id="ARBA00022741"/>
    </source>
</evidence>
<dbReference type="InterPro" id="IPR001650">
    <property type="entry name" value="Helicase_C-like"/>
</dbReference>
<dbReference type="InterPro" id="IPR014001">
    <property type="entry name" value="Helicase_ATP-bd"/>
</dbReference>
<dbReference type="CDD" id="cd00268">
    <property type="entry name" value="DEADc"/>
    <property type="match status" value="1"/>
</dbReference>
<feature type="compositionally biased region" description="Gly residues" evidence="10">
    <location>
        <begin position="581"/>
        <end position="592"/>
    </location>
</feature>
<dbReference type="Pfam" id="PF25399">
    <property type="entry name" value="DeaD_dimer"/>
    <property type="match status" value="1"/>
</dbReference>
<sequence length="592" mass="64801">MSTSETEQDAAVTSDETNSTPQESAVPAGDDITFADLGIDERVLKALRDVGYESPSPIQAATIPPLMAGNDVVGLAQTGTGKTAAFAVPILSRLDVSRRVPQALVLAPTRELALQVAEAFGKYATHIPGLHILPIYGGQAYGIQLSGLRKGAQIIVGTPGRVIDHLEKGTLDLSGLEYLVLDEADEMLKMGFQEDVERILSDTPEYKQVALFSATMPAAIRKISKQYLHDPVEITVKTKTSTAPNITQRYVQVAHQRKLEALTRIFEVEEFEAMIMFVRTKQATEELAEKLRARGFSAAAINGDIVQAQRERTIGQLKNGQIDILVATDVAARGLDVDRISHVINYDIPHDTESYVHRIGRTGRAGRAGQALLFVAPRERHLLKAIERATRQPITEMQLPSVDDVNAQRVTKFKDSITESLGNENLALFRRLIEDYEREHDVPLVDIAAALAIQSRDGEAFLLKPEPPAPPRAPREPREPRPPRTFDEDAASSHHRKTGQEMATYRISVGKRHHVAPGAIVGAIANEGGLRRSDFGHISIRPDHSLVELPADLADETVEALRRTRISGVLIQLQPDSGPPGRSGGGKYKGRR</sequence>
<dbReference type="SMART" id="SM00487">
    <property type="entry name" value="DEXDc"/>
    <property type="match status" value="1"/>
</dbReference>
<dbReference type="InterPro" id="IPR000629">
    <property type="entry name" value="RNA-helicase_DEAD-box_CS"/>
</dbReference>
<feature type="domain" description="DEAD-box RNA helicase Q" evidence="13">
    <location>
        <begin position="32"/>
        <end position="60"/>
    </location>
</feature>
<comment type="similarity">
    <text evidence="8">Belongs to the DEAD box helicase family. DeaD/CsdA subfamily.</text>
</comment>
<dbReference type="InterPro" id="IPR027417">
    <property type="entry name" value="P-loop_NTPase"/>
</dbReference>
<feature type="region of interest" description="Disordered" evidence="10">
    <location>
        <begin position="572"/>
        <end position="592"/>
    </location>
</feature>
<evidence type="ECO:0000313" key="15">
    <source>
        <dbReference type="Proteomes" id="UP001185899"/>
    </source>
</evidence>
<keyword evidence="2 8" id="KW-0547">Nucleotide-binding</keyword>
<evidence type="ECO:0000313" key="14">
    <source>
        <dbReference type="EMBL" id="MDV6231477.1"/>
    </source>
</evidence>
<evidence type="ECO:0000259" key="11">
    <source>
        <dbReference type="PROSITE" id="PS51192"/>
    </source>
</evidence>
<comment type="caution">
    <text evidence="14">The sequence shown here is derived from an EMBL/GenBank/DDBJ whole genome shotgun (WGS) entry which is preliminary data.</text>
</comment>
<feature type="domain" description="Helicase C-terminal" evidence="12">
    <location>
        <begin position="245"/>
        <end position="406"/>
    </location>
</feature>
<evidence type="ECO:0000259" key="12">
    <source>
        <dbReference type="PROSITE" id="PS51194"/>
    </source>
</evidence>
<evidence type="ECO:0000256" key="9">
    <source>
        <dbReference type="PROSITE-ProRule" id="PRU00552"/>
    </source>
</evidence>
<evidence type="ECO:0000259" key="13">
    <source>
        <dbReference type="PROSITE" id="PS51195"/>
    </source>
</evidence>
<keyword evidence="15" id="KW-1185">Reference proteome</keyword>